<evidence type="ECO:0000313" key="2">
    <source>
        <dbReference type="Proteomes" id="UP001062846"/>
    </source>
</evidence>
<organism evidence="1 2">
    <name type="scientific">Rhododendron molle</name>
    <name type="common">Chinese azalea</name>
    <name type="synonym">Azalea mollis</name>
    <dbReference type="NCBI Taxonomy" id="49168"/>
    <lineage>
        <taxon>Eukaryota</taxon>
        <taxon>Viridiplantae</taxon>
        <taxon>Streptophyta</taxon>
        <taxon>Embryophyta</taxon>
        <taxon>Tracheophyta</taxon>
        <taxon>Spermatophyta</taxon>
        <taxon>Magnoliopsida</taxon>
        <taxon>eudicotyledons</taxon>
        <taxon>Gunneridae</taxon>
        <taxon>Pentapetalae</taxon>
        <taxon>asterids</taxon>
        <taxon>Ericales</taxon>
        <taxon>Ericaceae</taxon>
        <taxon>Ericoideae</taxon>
        <taxon>Rhodoreae</taxon>
        <taxon>Rhododendron</taxon>
    </lineage>
</organism>
<sequence length="231" mass="26202">MVLSLWSTVVEASSSSSVWSAVLVLALVVGWYISSTFKFQLDPLYVFSKHPDTVDKTLTELTKYNPTLVLVILPNDHSFHGKVKRLCEVQLGLITQCCRAGRVRLATNYFFDSLAAKINVKVVASMDWPNPSKYRVELAWQTAGVEIISSMEMLIRNQLIAFQKINNYLAKRRRHNRGGHQRDCADGGESGASASSDPSERKLKYRRRRRQHRRASCYVDGEESLSRSLSF</sequence>
<name>A0ACC0M889_RHOML</name>
<reference evidence="1" key="1">
    <citation type="submission" date="2022-02" db="EMBL/GenBank/DDBJ databases">
        <title>Plant Genome Project.</title>
        <authorList>
            <person name="Zhang R.-G."/>
        </authorList>
    </citation>
    <scope>NUCLEOTIDE SEQUENCE</scope>
    <source>
        <strain evidence="1">AT1</strain>
    </source>
</reference>
<comment type="caution">
    <text evidence="1">The sequence shown here is derived from an EMBL/GenBank/DDBJ whole genome shotgun (WGS) entry which is preliminary data.</text>
</comment>
<protein>
    <submittedName>
        <fullName evidence="1">Uncharacterized protein</fullName>
    </submittedName>
</protein>
<proteinExistence type="predicted"/>
<gene>
    <name evidence="1" type="ORF">RHMOL_Rhmol10G0284600</name>
</gene>
<evidence type="ECO:0000313" key="1">
    <source>
        <dbReference type="EMBL" id="KAI8536794.1"/>
    </source>
</evidence>
<accession>A0ACC0M889</accession>
<dbReference type="Proteomes" id="UP001062846">
    <property type="component" value="Chromosome 10"/>
</dbReference>
<keyword evidence="2" id="KW-1185">Reference proteome</keyword>
<dbReference type="EMBL" id="CM046397">
    <property type="protein sequence ID" value="KAI8536794.1"/>
    <property type="molecule type" value="Genomic_DNA"/>
</dbReference>